<feature type="transmembrane region" description="Helical" evidence="5">
    <location>
        <begin position="121"/>
        <end position="138"/>
    </location>
</feature>
<evidence type="ECO:0000256" key="3">
    <source>
        <dbReference type="ARBA" id="ARBA00022989"/>
    </source>
</evidence>
<dbReference type="InterPro" id="IPR050638">
    <property type="entry name" value="AA-Vitamin_Transporters"/>
</dbReference>
<dbReference type="OrthoDB" id="239604at2157"/>
<feature type="transmembrane region" description="Helical" evidence="5">
    <location>
        <begin position="246"/>
        <end position="266"/>
    </location>
</feature>
<feature type="domain" description="EamA" evidence="6">
    <location>
        <begin position="4"/>
        <end position="139"/>
    </location>
</feature>
<dbReference type="RefSeq" id="WP_120083348.1">
    <property type="nucleotide sequence ID" value="NZ_QMDW01000003.1"/>
</dbReference>
<evidence type="ECO:0000256" key="2">
    <source>
        <dbReference type="ARBA" id="ARBA00022692"/>
    </source>
</evidence>
<evidence type="ECO:0000259" key="6">
    <source>
        <dbReference type="Pfam" id="PF00892"/>
    </source>
</evidence>
<organism evidence="7 8">
    <name type="scientific">Halonotius pteroides</name>
    <dbReference type="NCBI Taxonomy" id="268735"/>
    <lineage>
        <taxon>Archaea</taxon>
        <taxon>Methanobacteriati</taxon>
        <taxon>Methanobacteriota</taxon>
        <taxon>Stenosarchaea group</taxon>
        <taxon>Halobacteria</taxon>
        <taxon>Halobacteriales</taxon>
        <taxon>Haloferacaceae</taxon>
        <taxon>Halonotius</taxon>
    </lineage>
</organism>
<feature type="transmembrane region" description="Helical" evidence="5">
    <location>
        <begin position="96"/>
        <end position="115"/>
    </location>
</feature>
<dbReference type="GO" id="GO:0016020">
    <property type="term" value="C:membrane"/>
    <property type="evidence" value="ECO:0007669"/>
    <property type="project" value="UniProtKB-SubCell"/>
</dbReference>
<feature type="transmembrane region" description="Helical" evidence="5">
    <location>
        <begin position="273"/>
        <end position="290"/>
    </location>
</feature>
<keyword evidence="2 5" id="KW-0812">Transmembrane</keyword>
<feature type="transmembrane region" description="Helical" evidence="5">
    <location>
        <begin position="68"/>
        <end position="89"/>
    </location>
</feature>
<comment type="caution">
    <text evidence="7">The sequence shown here is derived from an EMBL/GenBank/DDBJ whole genome shotgun (WGS) entry which is preliminary data.</text>
</comment>
<dbReference type="Pfam" id="PF00892">
    <property type="entry name" value="EamA"/>
    <property type="match status" value="2"/>
</dbReference>
<dbReference type="Gene3D" id="1.10.3730.20">
    <property type="match status" value="1"/>
</dbReference>
<feature type="transmembrane region" description="Helical" evidence="5">
    <location>
        <begin position="6"/>
        <end position="26"/>
    </location>
</feature>
<gene>
    <name evidence="7" type="ORF">DP106_03175</name>
</gene>
<feature type="transmembrane region" description="Helical" evidence="5">
    <location>
        <begin position="158"/>
        <end position="174"/>
    </location>
</feature>
<feature type="transmembrane region" description="Helical" evidence="5">
    <location>
        <begin position="33"/>
        <end position="56"/>
    </location>
</feature>
<dbReference type="PANTHER" id="PTHR32322">
    <property type="entry name" value="INNER MEMBRANE TRANSPORTER"/>
    <property type="match status" value="1"/>
</dbReference>
<accession>A0A3A6Q2E4</accession>
<sequence length="291" mass="29804">MTGGLIASVAAAVLLGSYLVGVKRYFSHYPPTLYLVVVHAIGLCWYLPVVVATAGTDDLFAPLTAGEAGLVVGTVGLIAVALAAFYHALAIGDVSYVAPISKIVPVFVLPLEVLLLGQHLSGIQVVGVLVATTAVYVANYRGGSLVGPLRTVVQRRDALLALASAAVFGVVDVGKRVSMQELAVPARAFVILTLAIVPIALLPWALRRRGGGSLRGDRWKLLVAGGVLAAGQHLISVAFVALPASVVSPIVNTQAVIAVVLGSLLLGEPHARVRLLAGGLAVCGVVLVSIG</sequence>
<evidence type="ECO:0000256" key="4">
    <source>
        <dbReference type="ARBA" id="ARBA00023136"/>
    </source>
</evidence>
<proteinExistence type="predicted"/>
<evidence type="ECO:0000313" key="8">
    <source>
        <dbReference type="Proteomes" id="UP000281564"/>
    </source>
</evidence>
<dbReference type="SUPFAM" id="SSF103481">
    <property type="entry name" value="Multidrug resistance efflux transporter EmrE"/>
    <property type="match status" value="2"/>
</dbReference>
<reference evidence="7 8" key="1">
    <citation type="submission" date="2018-06" db="EMBL/GenBank/DDBJ databases">
        <title>Halonotius sp. F13-13 a new haloarchaeeon isolated from a solar saltern from Isla Cristina, Huelva, Spain.</title>
        <authorList>
            <person name="Duran-Viseras A."/>
            <person name="Sanchez-Porro C."/>
            <person name="Ventosa A."/>
        </authorList>
    </citation>
    <scope>NUCLEOTIDE SEQUENCE [LARGE SCALE GENOMIC DNA]</scope>
    <source>
        <strain evidence="7 8">CECT 7525</strain>
    </source>
</reference>
<evidence type="ECO:0000256" key="5">
    <source>
        <dbReference type="SAM" id="Phobius"/>
    </source>
</evidence>
<feature type="transmembrane region" description="Helical" evidence="5">
    <location>
        <begin position="218"/>
        <end position="240"/>
    </location>
</feature>
<dbReference type="AlphaFoldDB" id="A0A3A6Q2E4"/>
<keyword evidence="3 5" id="KW-1133">Transmembrane helix</keyword>
<dbReference type="EMBL" id="QMDW01000003">
    <property type="protein sequence ID" value="RJX51101.1"/>
    <property type="molecule type" value="Genomic_DNA"/>
</dbReference>
<keyword evidence="8" id="KW-1185">Reference proteome</keyword>
<dbReference type="Proteomes" id="UP000281564">
    <property type="component" value="Unassembled WGS sequence"/>
</dbReference>
<feature type="transmembrane region" description="Helical" evidence="5">
    <location>
        <begin position="186"/>
        <end position="206"/>
    </location>
</feature>
<keyword evidence="4 5" id="KW-0472">Membrane</keyword>
<feature type="domain" description="EamA" evidence="6">
    <location>
        <begin position="158"/>
        <end position="289"/>
    </location>
</feature>
<dbReference type="InterPro" id="IPR037185">
    <property type="entry name" value="EmrE-like"/>
</dbReference>
<evidence type="ECO:0000313" key="7">
    <source>
        <dbReference type="EMBL" id="RJX51101.1"/>
    </source>
</evidence>
<name>A0A3A6Q2E4_9EURY</name>
<dbReference type="InterPro" id="IPR000620">
    <property type="entry name" value="EamA_dom"/>
</dbReference>
<comment type="subcellular location">
    <subcellularLocation>
        <location evidence="1">Membrane</location>
        <topology evidence="1">Multi-pass membrane protein</topology>
    </subcellularLocation>
</comment>
<dbReference type="PANTHER" id="PTHR32322:SF2">
    <property type="entry name" value="EAMA DOMAIN-CONTAINING PROTEIN"/>
    <property type="match status" value="1"/>
</dbReference>
<evidence type="ECO:0000256" key="1">
    <source>
        <dbReference type="ARBA" id="ARBA00004141"/>
    </source>
</evidence>
<protein>
    <submittedName>
        <fullName evidence="7">EamA family transporter</fullName>
    </submittedName>
</protein>